<reference evidence="1" key="1">
    <citation type="submission" date="2023-07" db="EMBL/GenBank/DDBJ databases">
        <title>Genomic Encyclopedia of Type Strains, Phase IV (KMG-IV): sequencing the most valuable type-strain genomes for metagenomic binning, comparative biology and taxonomic classification.</title>
        <authorList>
            <person name="Goeker M."/>
        </authorList>
    </citation>
    <scope>NUCLEOTIDE SEQUENCE</scope>
    <source>
        <strain evidence="1">DSM 24202</strain>
    </source>
</reference>
<dbReference type="Gene3D" id="3.40.50.10610">
    <property type="entry name" value="ABC-type transport auxiliary lipoprotein component"/>
    <property type="match status" value="1"/>
</dbReference>
<dbReference type="EMBL" id="JAUSVL010000001">
    <property type="protein sequence ID" value="MDQ0288613.1"/>
    <property type="molecule type" value="Genomic_DNA"/>
</dbReference>
<evidence type="ECO:0000313" key="2">
    <source>
        <dbReference type="Proteomes" id="UP001238163"/>
    </source>
</evidence>
<dbReference type="AlphaFoldDB" id="A0AAE4AN67"/>
<proteinExistence type="predicted"/>
<dbReference type="Pfam" id="PF03783">
    <property type="entry name" value="CsgG"/>
    <property type="match status" value="1"/>
</dbReference>
<sequence length="320" mass="33729">MMKKHHDSTTARILALVIVLATFGVATTRGQDAATAPAAASNFVPVVAVLPFDGRGRQAELEKTGKSVADLVFVKLLEDNVNLVERADLDKALDELHLSAVGLVSPDSQLQLGRLVGAKILITGSLFEAGGKKYAVAKIIGTETTRVLGCSASGHGEYTDLAPELAAKIAAVLHKDAEKLLPRKTTVFAAADRLADVKGRQRQVFLSVTEDIAMPIPDPAAEIELKKLLIALDFTITSNRAEADFAIICEAIASNAGSYHKFSSAAARVELSVYQAKDNQLLATGATKETVAGASYVVAAKDAIGQATLRLAADLLKCLK</sequence>
<accession>A0AAE4AN67</accession>
<keyword evidence="2" id="KW-1185">Reference proteome</keyword>
<evidence type="ECO:0008006" key="3">
    <source>
        <dbReference type="Google" id="ProtNLM"/>
    </source>
</evidence>
<dbReference type="InterPro" id="IPR005534">
    <property type="entry name" value="Curli_assmbl/transp-comp_CsgG"/>
</dbReference>
<dbReference type="GO" id="GO:0030288">
    <property type="term" value="C:outer membrane-bounded periplasmic space"/>
    <property type="evidence" value="ECO:0007669"/>
    <property type="project" value="InterPro"/>
</dbReference>
<dbReference type="Proteomes" id="UP001238163">
    <property type="component" value="Unassembled WGS sequence"/>
</dbReference>
<dbReference type="RefSeq" id="WP_307259948.1">
    <property type="nucleotide sequence ID" value="NZ_JAUSVL010000001.1"/>
</dbReference>
<gene>
    <name evidence="1" type="ORF">J3R75_000720</name>
</gene>
<comment type="caution">
    <text evidence="1">The sequence shown here is derived from an EMBL/GenBank/DDBJ whole genome shotgun (WGS) entry which is preliminary data.</text>
</comment>
<protein>
    <recommendedName>
        <fullName evidence="3">Curli production assembly/transport component CsgG</fullName>
    </recommendedName>
</protein>
<organism evidence="1 2">
    <name type="scientific">Oligosphaera ethanolica</name>
    <dbReference type="NCBI Taxonomy" id="760260"/>
    <lineage>
        <taxon>Bacteria</taxon>
        <taxon>Pseudomonadati</taxon>
        <taxon>Lentisphaerota</taxon>
        <taxon>Oligosphaeria</taxon>
        <taxon>Oligosphaerales</taxon>
        <taxon>Oligosphaeraceae</taxon>
        <taxon>Oligosphaera</taxon>
    </lineage>
</organism>
<evidence type="ECO:0000313" key="1">
    <source>
        <dbReference type="EMBL" id="MDQ0288613.1"/>
    </source>
</evidence>
<name>A0AAE4AN67_9BACT</name>